<name>A0A0R3JTE0_CALMK</name>
<dbReference type="GO" id="GO:0051536">
    <property type="term" value="F:iron-sulfur cluster binding"/>
    <property type="evidence" value="ECO:0007669"/>
    <property type="project" value="UniProtKB-KW"/>
</dbReference>
<dbReference type="InterPro" id="IPR007197">
    <property type="entry name" value="rSAM"/>
</dbReference>
<protein>
    <submittedName>
        <fullName evidence="7">Radical SAM superfamily protein</fullName>
    </submittedName>
</protein>
<feature type="binding site" evidence="5">
    <location>
        <position position="60"/>
    </location>
    <ligand>
        <name>[4Fe-4S] cluster</name>
        <dbReference type="ChEBI" id="CHEBI:49883"/>
        <note>4Fe-4S-S-AdoMet</note>
    </ligand>
</feature>
<dbReference type="GO" id="GO:0003824">
    <property type="term" value="F:catalytic activity"/>
    <property type="evidence" value="ECO:0007669"/>
    <property type="project" value="InterPro"/>
</dbReference>
<sequence>MSCNLCPRSCRVDRNVNKGYCNSIYTVKVAKAFLHQWEEPSISGENGSGTVFFSNCNLKCVFCQNFKISHEGFGVEVTTNELSKIFLRLQEKGAHNINLVTPTHYILQIKEALILAKENGLSIPIVYNSNGYENVEGLKELEGLVDIYLPDIKYYDDKYSIKYSNAPGYFKVATEAVLEMYRQVGEPIFEDGLLKKGLMIRHMMLPGLLFDSKKIIDWVAKNLPRSVYFNIMCQYTPMYRAVEFQEINKRVNPLHYESLVDYALLNGLENGYFQEYESATEEYVPNFDLEGIF</sequence>
<keyword evidence="2 5" id="KW-0479">Metal-binding</keyword>
<dbReference type="SFLD" id="SFLDG01099">
    <property type="entry name" value="Uncharacterised_Radical_SAM_Su"/>
    <property type="match status" value="1"/>
</dbReference>
<dbReference type="InterPro" id="IPR040085">
    <property type="entry name" value="MJ0674-like"/>
</dbReference>
<dbReference type="PIRSF" id="PIRSF004869">
    <property type="entry name" value="PflX_prd"/>
    <property type="match status" value="1"/>
</dbReference>
<evidence type="ECO:0000256" key="3">
    <source>
        <dbReference type="ARBA" id="ARBA00023004"/>
    </source>
</evidence>
<dbReference type="InterPro" id="IPR016431">
    <property type="entry name" value="Pyrv-formate_lyase-activ_prd"/>
</dbReference>
<dbReference type="AlphaFoldDB" id="A0A0R3JTE0"/>
<evidence type="ECO:0000256" key="1">
    <source>
        <dbReference type="ARBA" id="ARBA00022691"/>
    </source>
</evidence>
<dbReference type="InterPro" id="IPR058240">
    <property type="entry name" value="rSAM_sf"/>
</dbReference>
<feature type="binding site" evidence="5">
    <location>
        <position position="63"/>
    </location>
    <ligand>
        <name>[4Fe-4S] cluster</name>
        <dbReference type="ChEBI" id="CHEBI:49883"/>
        <note>4Fe-4S-S-AdoMet</note>
    </ligand>
</feature>
<evidence type="ECO:0000313" key="8">
    <source>
        <dbReference type="Proteomes" id="UP000052015"/>
    </source>
</evidence>
<dbReference type="Gene3D" id="3.20.20.70">
    <property type="entry name" value="Aldolase class I"/>
    <property type="match status" value="1"/>
</dbReference>
<dbReference type="OrthoDB" id="9781783at2"/>
<dbReference type="PANTHER" id="PTHR43075">
    <property type="entry name" value="FORMATE LYASE ACTIVATING ENZYME, PUTATIVE (AFU_ORTHOLOGUE AFUA_2G15630)-RELATED"/>
    <property type="match status" value="1"/>
</dbReference>
<comment type="caution">
    <text evidence="7">The sequence shown here is derived from an EMBL/GenBank/DDBJ whole genome shotgun (WGS) entry which is preliminary data.</text>
</comment>
<dbReference type="SUPFAM" id="SSF102114">
    <property type="entry name" value="Radical SAM enzymes"/>
    <property type="match status" value="1"/>
</dbReference>
<keyword evidence="3 5" id="KW-0408">Iron</keyword>
<dbReference type="RefSeq" id="WP_057978695.1">
    <property type="nucleotide sequence ID" value="NZ_LKHP01000007.1"/>
</dbReference>
<dbReference type="Proteomes" id="UP000052015">
    <property type="component" value="Unassembled WGS sequence"/>
</dbReference>
<gene>
    <name evidence="7" type="ORF">ABG79_01496</name>
</gene>
<feature type="domain" description="Radical SAM core" evidence="6">
    <location>
        <begin position="51"/>
        <end position="215"/>
    </location>
</feature>
<evidence type="ECO:0000259" key="6">
    <source>
        <dbReference type="Pfam" id="PF04055"/>
    </source>
</evidence>
<evidence type="ECO:0000313" key="7">
    <source>
        <dbReference type="EMBL" id="KRQ86744.1"/>
    </source>
</evidence>
<reference evidence="7 8" key="1">
    <citation type="submission" date="2015-09" db="EMBL/GenBank/DDBJ databases">
        <title>Draft genome sequence of a Caloramator mitchellensis, a moderate thermophile from the Great Artesian Basin of Australia.</title>
        <authorList>
            <person name="Patel B.K."/>
        </authorList>
    </citation>
    <scope>NUCLEOTIDE SEQUENCE [LARGE SCALE GENOMIC DNA]</scope>
    <source>
        <strain evidence="7 8">VF08</strain>
    </source>
</reference>
<evidence type="ECO:0000256" key="2">
    <source>
        <dbReference type="ARBA" id="ARBA00022723"/>
    </source>
</evidence>
<dbReference type="Pfam" id="PF04055">
    <property type="entry name" value="Radical_SAM"/>
    <property type="match status" value="1"/>
</dbReference>
<dbReference type="EMBL" id="LKHP01000007">
    <property type="protein sequence ID" value="KRQ86744.1"/>
    <property type="molecule type" value="Genomic_DNA"/>
</dbReference>
<keyword evidence="4 5" id="KW-0411">Iron-sulfur</keyword>
<comment type="cofactor">
    <cofactor evidence="5">
        <name>[4Fe-4S] cluster</name>
        <dbReference type="ChEBI" id="CHEBI:49883"/>
    </cofactor>
    <text evidence="5">Binds 1 [4Fe-4S] cluster. The cluster is coordinated with 3 cysteines and an exchangeable S-adenosyl-L-methionine.</text>
</comment>
<organism evidence="7 8">
    <name type="scientific">Caloramator mitchellensis</name>
    <dbReference type="NCBI Taxonomy" id="908809"/>
    <lineage>
        <taxon>Bacteria</taxon>
        <taxon>Bacillati</taxon>
        <taxon>Bacillota</taxon>
        <taxon>Clostridia</taxon>
        <taxon>Eubacteriales</taxon>
        <taxon>Clostridiaceae</taxon>
        <taxon>Caloramator</taxon>
    </lineage>
</organism>
<evidence type="ECO:0000256" key="5">
    <source>
        <dbReference type="PIRSR" id="PIRSR004869-50"/>
    </source>
</evidence>
<dbReference type="PATRIC" id="fig|908809.3.peg.1501"/>
<dbReference type="STRING" id="908809.ABG79_01496"/>
<dbReference type="CDD" id="cd01335">
    <property type="entry name" value="Radical_SAM"/>
    <property type="match status" value="1"/>
</dbReference>
<proteinExistence type="predicted"/>
<dbReference type="GO" id="GO:0046872">
    <property type="term" value="F:metal ion binding"/>
    <property type="evidence" value="ECO:0007669"/>
    <property type="project" value="UniProtKB-KW"/>
</dbReference>
<feature type="binding site" evidence="5">
    <location>
        <position position="56"/>
    </location>
    <ligand>
        <name>[4Fe-4S] cluster</name>
        <dbReference type="ChEBI" id="CHEBI:49883"/>
        <note>4Fe-4S-S-AdoMet</note>
    </ligand>
</feature>
<dbReference type="InterPro" id="IPR013785">
    <property type="entry name" value="Aldolase_TIM"/>
</dbReference>
<keyword evidence="8" id="KW-1185">Reference proteome</keyword>
<keyword evidence="1 5" id="KW-0949">S-adenosyl-L-methionine</keyword>
<dbReference type="PANTHER" id="PTHR43075:SF1">
    <property type="entry name" value="FORMATE LYASE ACTIVATING ENZYME, PUTATIVE (AFU_ORTHOLOGUE AFUA_2G15630)-RELATED"/>
    <property type="match status" value="1"/>
</dbReference>
<accession>A0A0R3JTE0</accession>
<evidence type="ECO:0000256" key="4">
    <source>
        <dbReference type="ARBA" id="ARBA00023014"/>
    </source>
</evidence>
<dbReference type="SFLD" id="SFLDS00029">
    <property type="entry name" value="Radical_SAM"/>
    <property type="match status" value="1"/>
</dbReference>